<dbReference type="Proteomes" id="UP001153331">
    <property type="component" value="Unassembled WGS sequence"/>
</dbReference>
<reference evidence="1" key="1">
    <citation type="submission" date="2022-11" db="EMBL/GenBank/DDBJ databases">
        <title>Genome Sequence of Boeremia exigua.</title>
        <authorList>
            <person name="Buettner E."/>
        </authorList>
    </citation>
    <scope>NUCLEOTIDE SEQUENCE</scope>
    <source>
        <strain evidence="1">CU02</strain>
    </source>
</reference>
<organism evidence="1 2">
    <name type="scientific">Boeremia exigua</name>
    <dbReference type="NCBI Taxonomy" id="749465"/>
    <lineage>
        <taxon>Eukaryota</taxon>
        <taxon>Fungi</taxon>
        <taxon>Dikarya</taxon>
        <taxon>Ascomycota</taxon>
        <taxon>Pezizomycotina</taxon>
        <taxon>Dothideomycetes</taxon>
        <taxon>Pleosporomycetidae</taxon>
        <taxon>Pleosporales</taxon>
        <taxon>Pleosporineae</taxon>
        <taxon>Didymellaceae</taxon>
        <taxon>Boeremia</taxon>
    </lineage>
</organism>
<evidence type="ECO:0000313" key="1">
    <source>
        <dbReference type="EMBL" id="KAJ8116087.1"/>
    </source>
</evidence>
<sequence>MGDLRLINIHSSISSASEPLSCDLLNFSATSCPPYTALSYTWSDPFSSSSTGAQYHSILLNGHPFSVGSNLFSVLHQLRDRGTGFLWVDAICINQEDVREREIQVPRMKYIYTCAGNVIAWLGRSTNDETRGFKFLRLLLRIFKEPSPDSEILRLLAVEENLESWRAAQRLQQKNYWYRAWILQEITVPQQLEILCGAETMAWSDWSDIHVELQDFFVRRLTELDAIDPSLSMTTSNRAIAGLMHMRRSHKSLHRQNLMQVLMISRRTEATDLRDHVYAKLGLASDTAQLVPRVSYSDPPDMVFKTLVKNYVEQYGSLYILCLAENVGSTLNLPSWVPDWSCRGGRFPLLASSHEAGNEEYDFSATGASISSATFDPQLDRITIGGVCFGRVDGIGPSDWRSTPIGDRQILDMKQPLRTDNIYGSARHILSAVCRSITANQLWTCDRCWLPESYATWFSQSMYQFEQQLACKAEKANAANNDDYSLRAWYLENRCLSISGRKLHEWVEMAQHPPWLLDPDLTYDWTQFEVSRQLLTFRRRLISTCKGYIGIGPGLACQGDIICLFEGCPVPVILRTKDEVGCHELIGECYIDGIMDGKESRRVDRSWPLEDFTLS</sequence>
<gene>
    <name evidence="1" type="ORF">OPT61_g2419</name>
</gene>
<proteinExistence type="predicted"/>
<dbReference type="EMBL" id="JAPHNI010000109">
    <property type="protein sequence ID" value="KAJ8116087.1"/>
    <property type="molecule type" value="Genomic_DNA"/>
</dbReference>
<protein>
    <submittedName>
        <fullName evidence="1">Uncharacterized protein</fullName>
    </submittedName>
</protein>
<comment type="caution">
    <text evidence="1">The sequence shown here is derived from an EMBL/GenBank/DDBJ whole genome shotgun (WGS) entry which is preliminary data.</text>
</comment>
<accession>A0ACC2ILT9</accession>
<keyword evidence="2" id="KW-1185">Reference proteome</keyword>
<evidence type="ECO:0000313" key="2">
    <source>
        <dbReference type="Proteomes" id="UP001153331"/>
    </source>
</evidence>
<name>A0ACC2ILT9_9PLEO</name>